<dbReference type="Pfam" id="PF02518">
    <property type="entry name" value="HATPase_c"/>
    <property type="match status" value="1"/>
</dbReference>
<dbReference type="PRINTS" id="PR00344">
    <property type="entry name" value="BCTRLSENSOR"/>
</dbReference>
<evidence type="ECO:0000313" key="10">
    <source>
        <dbReference type="EMBL" id="MTI25277.1"/>
    </source>
</evidence>
<dbReference type="CDD" id="cd00082">
    <property type="entry name" value="HisKA"/>
    <property type="match status" value="1"/>
</dbReference>
<keyword evidence="5" id="KW-0418">Kinase</keyword>
<dbReference type="SMART" id="SM00387">
    <property type="entry name" value="HATPase_c"/>
    <property type="match status" value="1"/>
</dbReference>
<keyword evidence="4" id="KW-0808">Transferase</keyword>
<dbReference type="InterPro" id="IPR001610">
    <property type="entry name" value="PAC"/>
</dbReference>
<dbReference type="InterPro" id="IPR036097">
    <property type="entry name" value="HisK_dim/P_sf"/>
</dbReference>
<keyword evidence="11" id="KW-1185">Reference proteome</keyword>
<evidence type="ECO:0000259" key="7">
    <source>
        <dbReference type="PROSITE" id="PS50109"/>
    </source>
</evidence>
<sequence length="580" mass="66666">MKSLRFRNFFIKKNEYIESWPLYKRVILTGQISVICLVVGFFYMAFDLLNDTFSALFIYYGFIGFSILTFFLNREGYYVVAKLCILLAANFAIFCTYEIEPPGTASFVFFIPCVIGAFTLFGYDERLVSYLFSALSISLFFISSSFDFDFLVKSEFPLSQVNLNFVINFTVSCITAIFMISFLLRINAKSEETLMKSERELRASSEELIISKRRFELALQGSGAGIWDWDAVNDKLYISSFLANLLGYPKDQLHDLNSEKFLEVIHPEDRGRFSERMEDHLKNKLPFKVECRFRKGDGTYLWVLDTGQAQWTDQGRPLRMVGSIMDITERKQAEKKVYEQNLMLEKTNAELDRFVYSTSHDLRAPLSSVLGLINIAQLSDSREEHFKFLEMMKERINTLNGFIADIIDYSRNSRLNVVKEEVVLIDIIKEAVQNLQYFENSQLISITYEGVEDISFQGDRSRLKIILNNIIANAIKYHNIDQPDPHVEISAENRGHELEIIVKDNGEGIEPELLDRIFEMFFRATEKSEGSGLGLYIAKEMADKLEGKIKVNSVKGQGTTFIIKLPLAQIADTIEKETIA</sequence>
<gene>
    <name evidence="10" type="ORF">E1163_10020</name>
</gene>
<dbReference type="InterPro" id="IPR004358">
    <property type="entry name" value="Sig_transdc_His_kin-like_C"/>
</dbReference>
<feature type="domain" description="PAC" evidence="9">
    <location>
        <begin position="287"/>
        <end position="339"/>
    </location>
</feature>
<comment type="caution">
    <text evidence="10">The sequence shown here is derived from an EMBL/GenBank/DDBJ whole genome shotgun (WGS) entry which is preliminary data.</text>
</comment>
<organism evidence="10 11">
    <name type="scientific">Fulvivirga kasyanovii</name>
    <dbReference type="NCBI Taxonomy" id="396812"/>
    <lineage>
        <taxon>Bacteria</taxon>
        <taxon>Pseudomonadati</taxon>
        <taxon>Bacteroidota</taxon>
        <taxon>Cytophagia</taxon>
        <taxon>Cytophagales</taxon>
        <taxon>Fulvivirgaceae</taxon>
        <taxon>Fulvivirga</taxon>
    </lineage>
</organism>
<protein>
    <recommendedName>
        <fullName evidence="2">histidine kinase</fullName>
        <ecNumber evidence="2">2.7.13.3</ecNumber>
    </recommendedName>
</protein>
<dbReference type="SUPFAM" id="SSF55874">
    <property type="entry name" value="ATPase domain of HSP90 chaperone/DNA topoisomerase II/histidine kinase"/>
    <property type="match status" value="1"/>
</dbReference>
<dbReference type="CDD" id="cd00075">
    <property type="entry name" value="HATPase"/>
    <property type="match status" value="1"/>
</dbReference>
<feature type="transmembrane region" description="Helical" evidence="6">
    <location>
        <begin position="105"/>
        <end position="123"/>
    </location>
</feature>
<dbReference type="Proteomes" id="UP000798808">
    <property type="component" value="Unassembled WGS sequence"/>
</dbReference>
<dbReference type="NCBIfam" id="TIGR00229">
    <property type="entry name" value="sensory_box"/>
    <property type="match status" value="1"/>
</dbReference>
<accession>A0ABW9RMF4</accession>
<dbReference type="Gene3D" id="3.30.565.10">
    <property type="entry name" value="Histidine kinase-like ATPase, C-terminal domain"/>
    <property type="match status" value="1"/>
</dbReference>
<name>A0ABW9RMF4_9BACT</name>
<dbReference type="InterPro" id="IPR052162">
    <property type="entry name" value="Sensor_kinase/Photoreceptor"/>
</dbReference>
<evidence type="ECO:0000256" key="3">
    <source>
        <dbReference type="ARBA" id="ARBA00022553"/>
    </source>
</evidence>
<evidence type="ECO:0000313" key="11">
    <source>
        <dbReference type="Proteomes" id="UP000798808"/>
    </source>
</evidence>
<dbReference type="SUPFAM" id="SSF47384">
    <property type="entry name" value="Homodimeric domain of signal transducing histidine kinase"/>
    <property type="match status" value="1"/>
</dbReference>
<feature type="domain" description="PAS" evidence="8">
    <location>
        <begin position="211"/>
        <end position="284"/>
    </location>
</feature>
<dbReference type="InterPro" id="IPR013655">
    <property type="entry name" value="PAS_fold_3"/>
</dbReference>
<evidence type="ECO:0000256" key="4">
    <source>
        <dbReference type="ARBA" id="ARBA00022679"/>
    </source>
</evidence>
<feature type="transmembrane region" description="Helical" evidence="6">
    <location>
        <begin position="79"/>
        <end position="99"/>
    </location>
</feature>
<dbReference type="InterPro" id="IPR000700">
    <property type="entry name" value="PAS-assoc_C"/>
</dbReference>
<dbReference type="Gene3D" id="3.30.450.20">
    <property type="entry name" value="PAS domain"/>
    <property type="match status" value="1"/>
</dbReference>
<dbReference type="Gene3D" id="1.10.287.130">
    <property type="match status" value="1"/>
</dbReference>
<feature type="domain" description="Histidine kinase" evidence="7">
    <location>
        <begin position="357"/>
        <end position="569"/>
    </location>
</feature>
<dbReference type="PANTHER" id="PTHR43304:SF1">
    <property type="entry name" value="PAC DOMAIN-CONTAINING PROTEIN"/>
    <property type="match status" value="1"/>
</dbReference>
<feature type="transmembrane region" description="Helical" evidence="6">
    <location>
        <begin position="166"/>
        <end position="186"/>
    </location>
</feature>
<evidence type="ECO:0000259" key="8">
    <source>
        <dbReference type="PROSITE" id="PS50112"/>
    </source>
</evidence>
<dbReference type="InterPro" id="IPR000014">
    <property type="entry name" value="PAS"/>
</dbReference>
<dbReference type="SMART" id="SM00091">
    <property type="entry name" value="PAS"/>
    <property type="match status" value="1"/>
</dbReference>
<dbReference type="InterPro" id="IPR003661">
    <property type="entry name" value="HisK_dim/P_dom"/>
</dbReference>
<dbReference type="CDD" id="cd00130">
    <property type="entry name" value="PAS"/>
    <property type="match status" value="1"/>
</dbReference>
<dbReference type="Pfam" id="PF08447">
    <property type="entry name" value="PAS_3"/>
    <property type="match status" value="1"/>
</dbReference>
<feature type="transmembrane region" description="Helical" evidence="6">
    <location>
        <begin position="26"/>
        <end position="46"/>
    </location>
</feature>
<dbReference type="EMBL" id="SMLW01000500">
    <property type="protein sequence ID" value="MTI25277.1"/>
    <property type="molecule type" value="Genomic_DNA"/>
</dbReference>
<dbReference type="RefSeq" id="WP_155171310.1">
    <property type="nucleotide sequence ID" value="NZ_BAAAFL010000012.1"/>
</dbReference>
<reference evidence="10 11" key="1">
    <citation type="submission" date="2019-02" db="EMBL/GenBank/DDBJ databases">
        <authorList>
            <person name="Goldberg S.R."/>
            <person name="Haltli B.A."/>
            <person name="Correa H."/>
            <person name="Russell K.G."/>
        </authorList>
    </citation>
    <scope>NUCLEOTIDE SEQUENCE [LARGE SCALE GENOMIC DNA]</scope>
    <source>
        <strain evidence="10 11">JCM 16186</strain>
    </source>
</reference>
<dbReference type="Pfam" id="PF00512">
    <property type="entry name" value="HisKA"/>
    <property type="match status" value="1"/>
</dbReference>
<dbReference type="InterPro" id="IPR003594">
    <property type="entry name" value="HATPase_dom"/>
</dbReference>
<dbReference type="EC" id="2.7.13.3" evidence="2"/>
<evidence type="ECO:0000256" key="1">
    <source>
        <dbReference type="ARBA" id="ARBA00000085"/>
    </source>
</evidence>
<dbReference type="SMART" id="SM00086">
    <property type="entry name" value="PAC"/>
    <property type="match status" value="1"/>
</dbReference>
<dbReference type="PROSITE" id="PS50112">
    <property type="entry name" value="PAS"/>
    <property type="match status" value="1"/>
</dbReference>
<feature type="transmembrane region" description="Helical" evidence="6">
    <location>
        <begin position="130"/>
        <end position="146"/>
    </location>
</feature>
<keyword evidence="6" id="KW-1133">Transmembrane helix</keyword>
<keyword evidence="6" id="KW-0812">Transmembrane</keyword>
<keyword evidence="3" id="KW-0597">Phosphoprotein</keyword>
<proteinExistence type="predicted"/>
<dbReference type="PANTHER" id="PTHR43304">
    <property type="entry name" value="PHYTOCHROME-LIKE PROTEIN CPH1"/>
    <property type="match status" value="1"/>
</dbReference>
<dbReference type="InterPro" id="IPR005467">
    <property type="entry name" value="His_kinase_dom"/>
</dbReference>
<dbReference type="PROSITE" id="PS50109">
    <property type="entry name" value="HIS_KIN"/>
    <property type="match status" value="1"/>
</dbReference>
<dbReference type="InterPro" id="IPR035965">
    <property type="entry name" value="PAS-like_dom_sf"/>
</dbReference>
<evidence type="ECO:0000256" key="2">
    <source>
        <dbReference type="ARBA" id="ARBA00012438"/>
    </source>
</evidence>
<dbReference type="PROSITE" id="PS50113">
    <property type="entry name" value="PAC"/>
    <property type="match status" value="1"/>
</dbReference>
<comment type="catalytic activity">
    <reaction evidence="1">
        <text>ATP + protein L-histidine = ADP + protein N-phospho-L-histidine.</text>
        <dbReference type="EC" id="2.7.13.3"/>
    </reaction>
</comment>
<dbReference type="InterPro" id="IPR036890">
    <property type="entry name" value="HATPase_C_sf"/>
</dbReference>
<evidence type="ECO:0000259" key="9">
    <source>
        <dbReference type="PROSITE" id="PS50113"/>
    </source>
</evidence>
<dbReference type="SUPFAM" id="SSF55785">
    <property type="entry name" value="PYP-like sensor domain (PAS domain)"/>
    <property type="match status" value="1"/>
</dbReference>
<feature type="transmembrane region" description="Helical" evidence="6">
    <location>
        <begin position="52"/>
        <end position="72"/>
    </location>
</feature>
<dbReference type="SMART" id="SM00388">
    <property type="entry name" value="HisKA"/>
    <property type="match status" value="1"/>
</dbReference>
<evidence type="ECO:0000256" key="5">
    <source>
        <dbReference type="ARBA" id="ARBA00022777"/>
    </source>
</evidence>
<evidence type="ECO:0000256" key="6">
    <source>
        <dbReference type="SAM" id="Phobius"/>
    </source>
</evidence>
<keyword evidence="6" id="KW-0472">Membrane</keyword>